<dbReference type="OrthoDB" id="10063099at2759"/>
<dbReference type="InParanoid" id="A0A7M7NQY7"/>
<evidence type="ECO:0000259" key="2">
    <source>
        <dbReference type="Pfam" id="PF13621"/>
    </source>
</evidence>
<dbReference type="AlphaFoldDB" id="A0A7M7NQY7"/>
<reference evidence="3" key="2">
    <citation type="submission" date="2021-01" db="UniProtKB">
        <authorList>
            <consortium name="EnsemblMetazoa"/>
        </authorList>
    </citation>
    <scope>IDENTIFICATION</scope>
</reference>
<reference evidence="4" key="1">
    <citation type="submission" date="2015-02" db="EMBL/GenBank/DDBJ databases">
        <title>Genome sequencing for Strongylocentrotus purpuratus.</title>
        <authorList>
            <person name="Murali S."/>
            <person name="Liu Y."/>
            <person name="Vee V."/>
            <person name="English A."/>
            <person name="Wang M."/>
            <person name="Skinner E."/>
            <person name="Han Y."/>
            <person name="Muzny D.M."/>
            <person name="Worley K.C."/>
            <person name="Gibbs R.A."/>
        </authorList>
    </citation>
    <scope>NUCLEOTIDE SEQUENCE</scope>
</reference>
<dbReference type="GeneID" id="115918592"/>
<dbReference type="GO" id="GO:0016706">
    <property type="term" value="F:2-oxoglutarate-dependent dioxygenase activity"/>
    <property type="evidence" value="ECO:0000318"/>
    <property type="project" value="GO_Central"/>
</dbReference>
<dbReference type="Pfam" id="PF13621">
    <property type="entry name" value="Cupin_8"/>
    <property type="match status" value="1"/>
</dbReference>
<keyword evidence="1" id="KW-0472">Membrane</keyword>
<organism evidence="3 4">
    <name type="scientific">Strongylocentrotus purpuratus</name>
    <name type="common">Purple sea urchin</name>
    <dbReference type="NCBI Taxonomy" id="7668"/>
    <lineage>
        <taxon>Eukaryota</taxon>
        <taxon>Metazoa</taxon>
        <taxon>Echinodermata</taxon>
        <taxon>Eleutherozoa</taxon>
        <taxon>Echinozoa</taxon>
        <taxon>Echinoidea</taxon>
        <taxon>Euechinoidea</taxon>
        <taxon>Echinacea</taxon>
        <taxon>Camarodonta</taxon>
        <taxon>Echinidea</taxon>
        <taxon>Strongylocentrotidae</taxon>
        <taxon>Strongylocentrotus</taxon>
    </lineage>
</organism>
<dbReference type="InterPro" id="IPR041667">
    <property type="entry name" value="Cupin_8"/>
</dbReference>
<name>A0A7M7NQY7_STRPU</name>
<feature type="transmembrane region" description="Helical" evidence="1">
    <location>
        <begin position="76"/>
        <end position="98"/>
    </location>
</feature>
<dbReference type="InterPro" id="IPR050910">
    <property type="entry name" value="JMJD6_ArgDemeth/LysHydrox"/>
</dbReference>
<dbReference type="OMA" id="NMSKERS"/>
<dbReference type="SUPFAM" id="SSF51197">
    <property type="entry name" value="Clavaminate synthase-like"/>
    <property type="match status" value="1"/>
</dbReference>
<protein>
    <recommendedName>
        <fullName evidence="2">Cupin-like domain-containing protein</fullName>
    </recommendedName>
</protein>
<keyword evidence="4" id="KW-1185">Reference proteome</keyword>
<dbReference type="PANTHER" id="PTHR12480">
    <property type="entry name" value="ARGININE DEMETHYLASE AND LYSYL-HYDROXYLASE JMJD"/>
    <property type="match status" value="1"/>
</dbReference>
<evidence type="ECO:0000313" key="4">
    <source>
        <dbReference type="Proteomes" id="UP000007110"/>
    </source>
</evidence>
<sequence length="350" mass="38717">MDGSKSKLINSLSKLKADAVKAGLTLTEVEHVLLAKCSDSAKREGHASALAGQGSGEHASGNSAGSRSLPSALITVFFRFLIPLLLCSAGALSCLHYFGHLSSLTGILTENPCLLEANLLLVEISRPIEKCDFCEGLTSFPTYRDISREDYLDIHAYTGRPALIQEGGTKNWTAPDVFSVKFFQNLYKDNERALEAQENCQFFPYKSGIESFEEFLNMSDEKADFKEEPWYVGWSNCDTVIATELRRHYTLPHFLPEGSESSITDWIFLGGPGHGANVHIDSVDRPSWQAQIRGSKTWTLIPPPECEHVCHEINATMVKGSVIVVDTNRWYHKTDIHPGGISITIGSEYD</sequence>
<keyword evidence="1" id="KW-0812">Transmembrane</keyword>
<evidence type="ECO:0000313" key="3">
    <source>
        <dbReference type="EnsemblMetazoa" id="XP_030840297"/>
    </source>
</evidence>
<dbReference type="EnsemblMetazoa" id="XM_030984437">
    <property type="protein sequence ID" value="XP_030840297"/>
    <property type="gene ID" value="LOC115918592"/>
</dbReference>
<accession>A0A7M7NQY7</accession>
<dbReference type="KEGG" id="spu:115918592"/>
<keyword evidence="1" id="KW-1133">Transmembrane helix</keyword>
<proteinExistence type="predicted"/>
<dbReference type="Gene3D" id="2.60.120.650">
    <property type="entry name" value="Cupin"/>
    <property type="match status" value="1"/>
</dbReference>
<evidence type="ECO:0000256" key="1">
    <source>
        <dbReference type="SAM" id="Phobius"/>
    </source>
</evidence>
<dbReference type="RefSeq" id="XP_030840297.1">
    <property type="nucleotide sequence ID" value="XM_030984437.1"/>
</dbReference>
<dbReference type="PANTHER" id="PTHR12480:SF19">
    <property type="entry name" value="CUPIN-LIKE DOMAIN-CONTAINING PROTEIN"/>
    <property type="match status" value="1"/>
</dbReference>
<feature type="domain" description="Cupin-like" evidence="2">
    <location>
        <begin position="189"/>
        <end position="310"/>
    </location>
</feature>
<dbReference type="Proteomes" id="UP000007110">
    <property type="component" value="Unassembled WGS sequence"/>
</dbReference>